<name>A0A017HQK5_9RHOB</name>
<dbReference type="RefSeq" id="WP_037281869.1">
    <property type="nucleotide sequence ID" value="NZ_KK088595.1"/>
</dbReference>
<keyword evidence="5 7" id="KW-1133">Transmembrane helix</keyword>
<dbReference type="InterPro" id="IPR035906">
    <property type="entry name" value="MetI-like_sf"/>
</dbReference>
<keyword evidence="10" id="KW-1185">Reference proteome</keyword>
<sequence>MIRYFGGRLLQILPVLFGVSLVVFFLVRLIPGDPAVATLGSRATPQLIARVRDQLGLDLPLWQQYLNFLSHALQGDFGISFFYQASVWDVTIARLPITLMLMVYSVILALIMAVPFAYWSAARRGRVTDHATRILFTIGLGMPVFWSGIMLAYLLGVRWKLLPTSGPGDGGLDSLVHFTLPALTLAISIAPILVRTLRSSLIEVLASDYVTTGRAMGLDNWTLRRSYIIRNSLRPLITVITINFGYLIGGTVIVEQIFSLAGVGSLLIGSISTRDYAVIQLATLIFALLVVVVNLLGDLLYALIDPRLALGT</sequence>
<keyword evidence="3" id="KW-1003">Cell membrane</keyword>
<dbReference type="Proteomes" id="UP000019666">
    <property type="component" value="Unassembled WGS sequence"/>
</dbReference>
<feature type="transmembrane region" description="Helical" evidence="7">
    <location>
        <begin position="134"/>
        <end position="155"/>
    </location>
</feature>
<evidence type="ECO:0000256" key="7">
    <source>
        <dbReference type="RuleBase" id="RU363032"/>
    </source>
</evidence>
<accession>A0A017HQK5</accession>
<feature type="transmembrane region" description="Helical" evidence="7">
    <location>
        <begin position="278"/>
        <end position="304"/>
    </location>
</feature>
<dbReference type="EMBL" id="AOSK01000042">
    <property type="protein sequence ID" value="EYD76575.1"/>
    <property type="molecule type" value="Genomic_DNA"/>
</dbReference>
<evidence type="ECO:0000256" key="2">
    <source>
        <dbReference type="ARBA" id="ARBA00022448"/>
    </source>
</evidence>
<feature type="transmembrane region" description="Helical" evidence="7">
    <location>
        <begin position="97"/>
        <end position="122"/>
    </location>
</feature>
<keyword evidence="6 7" id="KW-0472">Membrane</keyword>
<dbReference type="CDD" id="cd06261">
    <property type="entry name" value="TM_PBP2"/>
    <property type="match status" value="1"/>
</dbReference>
<evidence type="ECO:0000313" key="10">
    <source>
        <dbReference type="Proteomes" id="UP000019666"/>
    </source>
</evidence>
<keyword evidence="4 7" id="KW-0812">Transmembrane</keyword>
<comment type="similarity">
    <text evidence="7">Belongs to the binding-protein-dependent transport system permease family.</text>
</comment>
<dbReference type="PROSITE" id="PS50928">
    <property type="entry name" value="ABC_TM1"/>
    <property type="match status" value="1"/>
</dbReference>
<dbReference type="HOGENOM" id="CLU_036879_0_1_5"/>
<dbReference type="OrthoDB" id="9807402at2"/>
<dbReference type="PANTHER" id="PTHR43163:SF6">
    <property type="entry name" value="DIPEPTIDE TRANSPORT SYSTEM PERMEASE PROTEIN DPPB-RELATED"/>
    <property type="match status" value="1"/>
</dbReference>
<evidence type="ECO:0000313" key="9">
    <source>
        <dbReference type="EMBL" id="EYD76575.1"/>
    </source>
</evidence>
<dbReference type="Pfam" id="PF00528">
    <property type="entry name" value="BPD_transp_1"/>
    <property type="match status" value="1"/>
</dbReference>
<dbReference type="AlphaFoldDB" id="A0A017HQK5"/>
<organism evidence="9 10">
    <name type="scientific">Rubellimicrobium mesophilum DSM 19309</name>
    <dbReference type="NCBI Taxonomy" id="442562"/>
    <lineage>
        <taxon>Bacteria</taxon>
        <taxon>Pseudomonadati</taxon>
        <taxon>Pseudomonadota</taxon>
        <taxon>Alphaproteobacteria</taxon>
        <taxon>Rhodobacterales</taxon>
        <taxon>Roseobacteraceae</taxon>
        <taxon>Rubellimicrobium</taxon>
    </lineage>
</organism>
<dbReference type="SUPFAM" id="SSF161098">
    <property type="entry name" value="MetI-like"/>
    <property type="match status" value="1"/>
</dbReference>
<dbReference type="Gene3D" id="1.10.3720.10">
    <property type="entry name" value="MetI-like"/>
    <property type="match status" value="1"/>
</dbReference>
<reference evidence="9 10" key="1">
    <citation type="submission" date="2013-02" db="EMBL/GenBank/DDBJ databases">
        <authorList>
            <person name="Fiebig A."/>
            <person name="Goeker M."/>
            <person name="Klenk H.-P.P."/>
        </authorList>
    </citation>
    <scope>NUCLEOTIDE SEQUENCE [LARGE SCALE GENOMIC DNA]</scope>
    <source>
        <strain evidence="9 10">DSM 19309</strain>
    </source>
</reference>
<evidence type="ECO:0000256" key="4">
    <source>
        <dbReference type="ARBA" id="ARBA00022692"/>
    </source>
</evidence>
<dbReference type="Pfam" id="PF19300">
    <property type="entry name" value="BPD_transp_1_N"/>
    <property type="match status" value="1"/>
</dbReference>
<feature type="transmembrane region" description="Helical" evidence="7">
    <location>
        <begin position="12"/>
        <end position="30"/>
    </location>
</feature>
<dbReference type="InterPro" id="IPR045621">
    <property type="entry name" value="BPD_transp_1_N"/>
</dbReference>
<evidence type="ECO:0000256" key="1">
    <source>
        <dbReference type="ARBA" id="ARBA00004651"/>
    </source>
</evidence>
<protein>
    <submittedName>
        <fullName evidence="9">Peptide ABC transporter, permease protein</fullName>
    </submittedName>
</protein>
<evidence type="ECO:0000256" key="3">
    <source>
        <dbReference type="ARBA" id="ARBA00022475"/>
    </source>
</evidence>
<dbReference type="GO" id="GO:0055085">
    <property type="term" value="P:transmembrane transport"/>
    <property type="evidence" value="ECO:0007669"/>
    <property type="project" value="InterPro"/>
</dbReference>
<dbReference type="InterPro" id="IPR000515">
    <property type="entry name" value="MetI-like"/>
</dbReference>
<comment type="subcellular location">
    <subcellularLocation>
        <location evidence="1 7">Cell membrane</location>
        <topology evidence="1 7">Multi-pass membrane protein</topology>
    </subcellularLocation>
</comment>
<feature type="transmembrane region" description="Helical" evidence="7">
    <location>
        <begin position="175"/>
        <end position="194"/>
    </location>
</feature>
<comment type="caution">
    <text evidence="9">The sequence shown here is derived from an EMBL/GenBank/DDBJ whole genome shotgun (WGS) entry which is preliminary data.</text>
</comment>
<dbReference type="GO" id="GO:0005886">
    <property type="term" value="C:plasma membrane"/>
    <property type="evidence" value="ECO:0007669"/>
    <property type="project" value="UniProtKB-SubCell"/>
</dbReference>
<dbReference type="STRING" id="442562.Rumeso_01855"/>
<evidence type="ECO:0000256" key="5">
    <source>
        <dbReference type="ARBA" id="ARBA00022989"/>
    </source>
</evidence>
<dbReference type="PANTHER" id="PTHR43163">
    <property type="entry name" value="DIPEPTIDE TRANSPORT SYSTEM PERMEASE PROTEIN DPPB-RELATED"/>
    <property type="match status" value="1"/>
</dbReference>
<gene>
    <name evidence="9" type="ORF">Rumeso_01855</name>
</gene>
<evidence type="ECO:0000259" key="8">
    <source>
        <dbReference type="PROSITE" id="PS50928"/>
    </source>
</evidence>
<feature type="domain" description="ABC transmembrane type-1" evidence="8">
    <location>
        <begin position="95"/>
        <end position="297"/>
    </location>
</feature>
<feature type="transmembrane region" description="Helical" evidence="7">
    <location>
        <begin position="233"/>
        <end position="258"/>
    </location>
</feature>
<proteinExistence type="inferred from homology"/>
<keyword evidence="2 7" id="KW-0813">Transport</keyword>
<evidence type="ECO:0000256" key="6">
    <source>
        <dbReference type="ARBA" id="ARBA00023136"/>
    </source>
</evidence>